<keyword evidence="3" id="KW-1185">Reference proteome</keyword>
<dbReference type="EMBL" id="LYXE01000173">
    <property type="protein sequence ID" value="PDV96887.1"/>
    <property type="molecule type" value="Genomic_DNA"/>
</dbReference>
<organism evidence="2 3">
    <name type="scientific">Candidatus Chloroploca asiatica</name>
    <dbReference type="NCBI Taxonomy" id="1506545"/>
    <lineage>
        <taxon>Bacteria</taxon>
        <taxon>Bacillati</taxon>
        <taxon>Chloroflexota</taxon>
        <taxon>Chloroflexia</taxon>
        <taxon>Chloroflexales</taxon>
        <taxon>Chloroflexineae</taxon>
        <taxon>Oscillochloridaceae</taxon>
        <taxon>Candidatus Chloroploca</taxon>
    </lineage>
</organism>
<gene>
    <name evidence="2" type="ORF">A9Q02_19975</name>
</gene>
<dbReference type="Proteomes" id="UP000220922">
    <property type="component" value="Unassembled WGS sequence"/>
</dbReference>
<evidence type="ECO:0000313" key="2">
    <source>
        <dbReference type="EMBL" id="PDV96887.1"/>
    </source>
</evidence>
<dbReference type="Pfam" id="PF23871">
    <property type="entry name" value="DUF7226"/>
    <property type="match status" value="1"/>
</dbReference>
<name>A0A2H3L159_9CHLR</name>
<comment type="caution">
    <text evidence="2">The sequence shown here is derived from an EMBL/GenBank/DDBJ whole genome shotgun (WGS) entry which is preliminary data.</text>
</comment>
<proteinExistence type="predicted"/>
<protein>
    <recommendedName>
        <fullName evidence="1">DUF7226 domain-containing protein</fullName>
    </recommendedName>
</protein>
<accession>A0A2H3L159</accession>
<feature type="domain" description="DUF7226" evidence="1">
    <location>
        <begin position="23"/>
        <end position="145"/>
    </location>
</feature>
<dbReference type="RefSeq" id="WP_097655014.1">
    <property type="nucleotide sequence ID" value="NZ_LYXE01000173.1"/>
</dbReference>
<dbReference type="OrthoDB" id="156082at2"/>
<sequence>MLLDTADIPQADQIWDVARVPEAIDRGRLTTEAIAEYIGMKVLRQGHYYTQAARILGLVAEGEPGDDPQLTILGRSFARSNRAEQRTYLRRLLLQRDPMRAVIVAMRMAPAGLERTAVAQVLQGLAPLADSTAYRRAQTVAAWLTAVDLADWRDGRLFYTGPDLPMPSSTPSASGLIS</sequence>
<evidence type="ECO:0000259" key="1">
    <source>
        <dbReference type="Pfam" id="PF23871"/>
    </source>
</evidence>
<dbReference type="InterPro" id="IPR055650">
    <property type="entry name" value="DUF7226"/>
</dbReference>
<evidence type="ECO:0000313" key="3">
    <source>
        <dbReference type="Proteomes" id="UP000220922"/>
    </source>
</evidence>
<dbReference type="AlphaFoldDB" id="A0A2H3L159"/>
<reference evidence="2 3" key="1">
    <citation type="submission" date="2016-05" db="EMBL/GenBank/DDBJ databases">
        <authorList>
            <person name="Lavstsen T."/>
            <person name="Jespersen J.S."/>
        </authorList>
    </citation>
    <scope>NUCLEOTIDE SEQUENCE [LARGE SCALE GENOMIC DNA]</scope>
    <source>
        <strain evidence="2 3">B7-9</strain>
    </source>
</reference>